<proteinExistence type="predicted"/>
<name>K9ZMA7_ANACC</name>
<evidence type="ECO:0000313" key="2">
    <source>
        <dbReference type="Proteomes" id="UP000010474"/>
    </source>
</evidence>
<organism evidence="1 2">
    <name type="scientific">Anabaena cylindrica (strain ATCC 27899 / PCC 7122)</name>
    <dbReference type="NCBI Taxonomy" id="272123"/>
    <lineage>
        <taxon>Bacteria</taxon>
        <taxon>Bacillati</taxon>
        <taxon>Cyanobacteriota</taxon>
        <taxon>Cyanophyceae</taxon>
        <taxon>Nostocales</taxon>
        <taxon>Nostocaceae</taxon>
        <taxon>Anabaena</taxon>
    </lineage>
</organism>
<dbReference type="Proteomes" id="UP000010474">
    <property type="component" value="Chromosome"/>
</dbReference>
<dbReference type="OrthoDB" id="428651at2"/>
<sequence>MPQTILNEILNQLDSLEQDELQQLNQAIQICLTDKAQANQITKFHQALLSSGLVKQIKHPADSQEQERKLIQVQGKPVSQTIIEERR</sequence>
<gene>
    <name evidence="1" type="ordered locus">Anacy_4572</name>
</gene>
<dbReference type="PATRIC" id="fig|272123.3.peg.4979"/>
<protein>
    <submittedName>
        <fullName evidence="1">Uncharacterized protein</fullName>
    </submittedName>
</protein>
<dbReference type="RefSeq" id="WP_015216540.1">
    <property type="nucleotide sequence ID" value="NC_019771.1"/>
</dbReference>
<keyword evidence="2" id="KW-1185">Reference proteome</keyword>
<dbReference type="EMBL" id="CP003659">
    <property type="protein sequence ID" value="AFZ59924.1"/>
    <property type="molecule type" value="Genomic_DNA"/>
</dbReference>
<dbReference type="HOGENOM" id="CLU_2477976_0_0_3"/>
<accession>K9ZMA7</accession>
<dbReference type="eggNOG" id="ENOG5032ZW1">
    <property type="taxonomic scope" value="Bacteria"/>
</dbReference>
<dbReference type="AlphaFoldDB" id="K9ZMA7"/>
<dbReference type="KEGG" id="acy:Anacy_4572"/>
<reference evidence="2" key="1">
    <citation type="journal article" date="2013" name="Proc. Natl. Acad. Sci. U.S.A.">
        <title>Improving the coverage of the cyanobacterial phylum using diversity-driven genome sequencing.</title>
        <authorList>
            <person name="Shih P.M."/>
            <person name="Wu D."/>
            <person name="Latifi A."/>
            <person name="Axen S.D."/>
            <person name="Fewer D.P."/>
            <person name="Talla E."/>
            <person name="Calteau A."/>
            <person name="Cai F."/>
            <person name="Tandeau de Marsac N."/>
            <person name="Rippka R."/>
            <person name="Herdman M."/>
            <person name="Sivonen K."/>
            <person name="Coursin T."/>
            <person name="Laurent T."/>
            <person name="Goodwin L."/>
            <person name="Nolan M."/>
            <person name="Davenport K.W."/>
            <person name="Han C.S."/>
            <person name="Rubin E.M."/>
            <person name="Eisen J.A."/>
            <person name="Woyke T."/>
            <person name="Gugger M."/>
            <person name="Kerfeld C.A."/>
        </authorList>
    </citation>
    <scope>NUCLEOTIDE SEQUENCE [LARGE SCALE GENOMIC DNA]</scope>
    <source>
        <strain evidence="2">ATCC 27899 / PCC 7122</strain>
    </source>
</reference>
<evidence type="ECO:0000313" key="1">
    <source>
        <dbReference type="EMBL" id="AFZ59924.1"/>
    </source>
</evidence>